<proteinExistence type="predicted"/>
<dbReference type="OrthoDB" id="5339753at2759"/>
<evidence type="ECO:0000313" key="1">
    <source>
        <dbReference type="EMBL" id="PPQ97256.1"/>
    </source>
</evidence>
<dbReference type="InParanoid" id="A0A409Y2I6"/>
<dbReference type="Gene3D" id="3.40.50.300">
    <property type="entry name" value="P-loop containing nucleotide triphosphate hydrolases"/>
    <property type="match status" value="1"/>
</dbReference>
<evidence type="ECO:0000313" key="2">
    <source>
        <dbReference type="Proteomes" id="UP000284706"/>
    </source>
</evidence>
<dbReference type="EMBL" id="NHYE01001271">
    <property type="protein sequence ID" value="PPQ97256.1"/>
    <property type="molecule type" value="Genomic_DNA"/>
</dbReference>
<dbReference type="Proteomes" id="UP000284706">
    <property type="component" value="Unassembled WGS sequence"/>
</dbReference>
<gene>
    <name evidence="1" type="ORF">CVT26_000646</name>
</gene>
<sequence length="218" mass="24937">MVGARAVEIKSFSSHTQVKGRRLFLIDTTDSFQTDDKIFLHLKNKVLGGVIFLHDINHSRYDLRLFQVLKRFMGEAALENVVLGTTHWISEGARTAKDPRLHESELTTHWISEGARTAKDPRLHESELRDKYWKPLIARGSVMLRFDGSSESAAKFVETILDRTTDHGIVRDKYWKPLIARGSVMLRFDGSSESAAKFVETILDRTTDHGIVFDFHRV</sequence>
<comment type="caution">
    <text evidence="1">The sequence shown here is derived from an EMBL/GenBank/DDBJ whole genome shotgun (WGS) entry which is preliminary data.</text>
</comment>
<protein>
    <submittedName>
        <fullName evidence="1">Uncharacterized protein</fullName>
    </submittedName>
</protein>
<reference evidence="1 2" key="1">
    <citation type="journal article" date="2018" name="Evol. Lett.">
        <title>Horizontal gene cluster transfer increased hallucinogenic mushroom diversity.</title>
        <authorList>
            <person name="Reynolds H.T."/>
            <person name="Vijayakumar V."/>
            <person name="Gluck-Thaler E."/>
            <person name="Korotkin H.B."/>
            <person name="Matheny P.B."/>
            <person name="Slot J.C."/>
        </authorList>
    </citation>
    <scope>NUCLEOTIDE SEQUENCE [LARGE SCALE GENOMIC DNA]</scope>
    <source>
        <strain evidence="1 2">SRW20</strain>
    </source>
</reference>
<name>A0A409Y2I6_9AGAR</name>
<dbReference type="InterPro" id="IPR027417">
    <property type="entry name" value="P-loop_NTPase"/>
</dbReference>
<organism evidence="1 2">
    <name type="scientific">Gymnopilus dilepis</name>
    <dbReference type="NCBI Taxonomy" id="231916"/>
    <lineage>
        <taxon>Eukaryota</taxon>
        <taxon>Fungi</taxon>
        <taxon>Dikarya</taxon>
        <taxon>Basidiomycota</taxon>
        <taxon>Agaricomycotina</taxon>
        <taxon>Agaricomycetes</taxon>
        <taxon>Agaricomycetidae</taxon>
        <taxon>Agaricales</taxon>
        <taxon>Agaricineae</taxon>
        <taxon>Hymenogastraceae</taxon>
        <taxon>Gymnopilus</taxon>
    </lineage>
</organism>
<keyword evidence="2" id="KW-1185">Reference proteome</keyword>
<dbReference type="AlphaFoldDB" id="A0A409Y2I6"/>
<accession>A0A409Y2I6</accession>